<dbReference type="PANTHER" id="PTHR36174:SF1">
    <property type="entry name" value="LIPID II:GLYCINE GLYCYLTRANSFERASE"/>
    <property type="match status" value="1"/>
</dbReference>
<keyword evidence="3" id="KW-0133">Cell shape</keyword>
<dbReference type="PROSITE" id="PS51191">
    <property type="entry name" value="FEMABX"/>
    <property type="match status" value="1"/>
</dbReference>
<dbReference type="InterPro" id="IPR016181">
    <property type="entry name" value="Acyl_CoA_acyltransferase"/>
</dbReference>
<dbReference type="Pfam" id="PF02388">
    <property type="entry name" value="FemAB"/>
    <property type="match status" value="2"/>
</dbReference>
<dbReference type="eggNOG" id="COG2348">
    <property type="taxonomic scope" value="Bacteria"/>
</dbReference>
<dbReference type="Proteomes" id="UP000010301">
    <property type="component" value="Unassembled WGS sequence"/>
</dbReference>
<evidence type="ECO:0000256" key="5">
    <source>
        <dbReference type="ARBA" id="ARBA00023315"/>
    </source>
</evidence>
<dbReference type="SUPFAM" id="SSF55729">
    <property type="entry name" value="Acyl-CoA N-acyltransferases (Nat)"/>
    <property type="match status" value="2"/>
</dbReference>
<dbReference type="STRING" id="525245.HMPREF0044_0970"/>
<evidence type="ECO:0000256" key="6">
    <source>
        <dbReference type="ARBA" id="ARBA00023316"/>
    </source>
</evidence>
<dbReference type="HOGENOM" id="CLU_048411_0_1_11"/>
<evidence type="ECO:0000313" key="7">
    <source>
        <dbReference type="EMBL" id="EEH63951.1"/>
    </source>
</evidence>
<evidence type="ECO:0000256" key="1">
    <source>
        <dbReference type="ARBA" id="ARBA00009943"/>
    </source>
</evidence>
<dbReference type="EMBL" id="ACFG01000030">
    <property type="protein sequence ID" value="EEH63951.1"/>
    <property type="molecule type" value="Genomic_DNA"/>
</dbReference>
<dbReference type="InterPro" id="IPR050644">
    <property type="entry name" value="PG_Glycine_Bridge_Synth"/>
</dbReference>
<sequence length="342" mass="38603">MTVLLSPASNHPEVLEFNDFVANHRYGTLMQAPAWAHVKNTWTADYVILRDETGHITAGMQILSINNPVGGALLYANRGPVMDLYDVKLFEQLLEEAKQVAQARNGFLLRMDPAVAYDPVLVADLRKLDLVVKSTEVEDKHAFTNPPLTMILHFNNRSFEEILAGFSSRFRGKLNKSYRGGLTTRFVSAADPQIGDAYDTFYDLYKVTGERQGFGIRPKDYYARILEGFKDCAYIVITQSAEGQPLASTLLVNYGEKSMYLFAASGNEMRNLNPSVQLNIECVKFALEQGKTHYDMGGLWSFDMEDGLYRFKRDICSEAGAREYLGELDLVFDKEKYAQFIS</sequence>
<keyword evidence="5" id="KW-0012">Acyltransferase</keyword>
<dbReference type="GO" id="GO:0008360">
    <property type="term" value="P:regulation of cell shape"/>
    <property type="evidence" value="ECO:0007669"/>
    <property type="project" value="UniProtKB-KW"/>
</dbReference>
<evidence type="ECO:0000256" key="4">
    <source>
        <dbReference type="ARBA" id="ARBA00022984"/>
    </source>
</evidence>
<evidence type="ECO:0000313" key="8">
    <source>
        <dbReference type="Proteomes" id="UP000010301"/>
    </source>
</evidence>
<dbReference type="OrthoDB" id="9793335at2"/>
<dbReference type="GO" id="GO:0071555">
    <property type="term" value="P:cell wall organization"/>
    <property type="evidence" value="ECO:0007669"/>
    <property type="project" value="UniProtKB-KW"/>
</dbReference>
<dbReference type="RefSeq" id="WP_006546742.1">
    <property type="nucleotide sequence ID" value="NZ_DS999543.1"/>
</dbReference>
<name>C0W092_9ACTO</name>
<keyword evidence="8" id="KW-1185">Reference proteome</keyword>
<comment type="caution">
    <text evidence="7">The sequence shown here is derived from an EMBL/GenBank/DDBJ whole genome shotgun (WGS) entry which is preliminary data.</text>
</comment>
<dbReference type="GO" id="GO:0009252">
    <property type="term" value="P:peptidoglycan biosynthetic process"/>
    <property type="evidence" value="ECO:0007669"/>
    <property type="project" value="UniProtKB-KW"/>
</dbReference>
<dbReference type="Gene3D" id="3.40.630.30">
    <property type="match status" value="2"/>
</dbReference>
<evidence type="ECO:0000256" key="3">
    <source>
        <dbReference type="ARBA" id="ARBA00022960"/>
    </source>
</evidence>
<dbReference type="PANTHER" id="PTHR36174">
    <property type="entry name" value="LIPID II:GLYCINE GLYCYLTRANSFERASE"/>
    <property type="match status" value="1"/>
</dbReference>
<organism evidence="7 8">
    <name type="scientific">Gleimia coleocanis DSM 15436</name>
    <dbReference type="NCBI Taxonomy" id="525245"/>
    <lineage>
        <taxon>Bacteria</taxon>
        <taxon>Bacillati</taxon>
        <taxon>Actinomycetota</taxon>
        <taxon>Actinomycetes</taxon>
        <taxon>Actinomycetales</taxon>
        <taxon>Actinomycetaceae</taxon>
        <taxon>Gleimia</taxon>
    </lineage>
</organism>
<dbReference type="GO" id="GO:0016755">
    <property type="term" value="F:aminoacyltransferase activity"/>
    <property type="evidence" value="ECO:0007669"/>
    <property type="project" value="InterPro"/>
</dbReference>
<keyword evidence="2" id="KW-0808">Transferase</keyword>
<dbReference type="AlphaFoldDB" id="C0W092"/>
<proteinExistence type="inferred from homology"/>
<dbReference type="InterPro" id="IPR003447">
    <property type="entry name" value="FEMABX"/>
</dbReference>
<evidence type="ECO:0000256" key="2">
    <source>
        <dbReference type="ARBA" id="ARBA00022679"/>
    </source>
</evidence>
<gene>
    <name evidence="7" type="ORF">HMPREF0044_0970</name>
</gene>
<accession>C0W092</accession>
<reference evidence="7 8" key="1">
    <citation type="submission" date="2009-01" db="EMBL/GenBank/DDBJ databases">
        <authorList>
            <person name="Qin X."/>
            <person name="Bachman B."/>
            <person name="Battles P."/>
            <person name="Bell A."/>
            <person name="Bess C."/>
            <person name="Bickham C."/>
            <person name="Chaboub L."/>
            <person name="Chen D."/>
            <person name="Coyle M."/>
            <person name="Deiros D.R."/>
            <person name="Dinh H."/>
            <person name="Forbes L."/>
            <person name="Fowler G."/>
            <person name="Francisco L."/>
            <person name="Fu Q."/>
            <person name="Gubbala S."/>
            <person name="Hale W."/>
            <person name="Han Y."/>
            <person name="Hemphill L."/>
            <person name="Highlander S.K."/>
            <person name="Hirani K."/>
            <person name="Hogues M."/>
            <person name="Jackson L."/>
            <person name="Jakkamsetti A."/>
            <person name="Javaid M."/>
            <person name="Jiang H."/>
            <person name="Korchina V."/>
            <person name="Kovar C."/>
            <person name="Lara F."/>
            <person name="Lee S."/>
            <person name="Mata R."/>
            <person name="Mathew T."/>
            <person name="Moen C."/>
            <person name="Morales K."/>
            <person name="Munidasa M."/>
            <person name="Nazareth L."/>
            <person name="Ngo R."/>
            <person name="Nguyen L."/>
            <person name="Okwuonu G."/>
            <person name="Ongeri F."/>
            <person name="Patil S."/>
            <person name="Petrosino J."/>
            <person name="Pham C."/>
            <person name="Pham P."/>
            <person name="Pu L.-L."/>
            <person name="Puazo M."/>
            <person name="Raj R."/>
            <person name="Reid J."/>
            <person name="Rouhana J."/>
            <person name="Saada N."/>
            <person name="Shang Y."/>
            <person name="Simmons D."/>
            <person name="Thornton R."/>
            <person name="Warren J."/>
            <person name="Weissenberger G."/>
            <person name="Zhang J."/>
            <person name="Zhang L."/>
            <person name="Zhou C."/>
            <person name="Zhu D."/>
            <person name="Muzny D."/>
            <person name="Worley K."/>
            <person name="Gibbs R."/>
        </authorList>
    </citation>
    <scope>NUCLEOTIDE SEQUENCE [LARGE SCALE GENOMIC DNA]</scope>
    <source>
        <strain evidence="7 8">DSM 15436</strain>
    </source>
</reference>
<keyword evidence="6" id="KW-0961">Cell wall biogenesis/degradation</keyword>
<keyword evidence="4" id="KW-0573">Peptidoglycan synthesis</keyword>
<protein>
    <submittedName>
        <fullName evidence="7">FemAB family protein</fullName>
    </submittedName>
</protein>
<comment type="similarity">
    <text evidence="1">Belongs to the FemABX family.</text>
</comment>